<organism evidence="2 3">
    <name type="scientific">Arenibacter palladensis</name>
    <dbReference type="NCBI Taxonomy" id="237373"/>
    <lineage>
        <taxon>Bacteria</taxon>
        <taxon>Pseudomonadati</taxon>
        <taxon>Bacteroidota</taxon>
        <taxon>Flavobacteriia</taxon>
        <taxon>Flavobacteriales</taxon>
        <taxon>Flavobacteriaceae</taxon>
        <taxon>Arenibacter</taxon>
    </lineage>
</organism>
<evidence type="ECO:0000259" key="1">
    <source>
        <dbReference type="Pfam" id="PF13472"/>
    </source>
</evidence>
<evidence type="ECO:0000313" key="3">
    <source>
        <dbReference type="Proteomes" id="UP000184406"/>
    </source>
</evidence>
<accession>A0A1M5HDK4</accession>
<dbReference type="InterPro" id="IPR013830">
    <property type="entry name" value="SGNH_hydro"/>
</dbReference>
<name>A0A1M5HDK4_9FLAO</name>
<dbReference type="AlphaFoldDB" id="A0A1M5HDK4"/>
<dbReference type="InterPro" id="IPR045136">
    <property type="entry name" value="Iah1-like"/>
</dbReference>
<protein>
    <submittedName>
        <fullName evidence="2">Lysophospholipase L1</fullName>
    </submittedName>
</protein>
<gene>
    <name evidence="2" type="ORF">SAMN03080594_1145</name>
</gene>
<dbReference type="EMBL" id="FQUX01000014">
    <property type="protein sequence ID" value="SHG13968.1"/>
    <property type="molecule type" value="Genomic_DNA"/>
</dbReference>
<dbReference type="Gene3D" id="3.40.50.1110">
    <property type="entry name" value="SGNH hydrolase"/>
    <property type="match status" value="1"/>
</dbReference>
<dbReference type="PANTHER" id="PTHR14209">
    <property type="entry name" value="ISOAMYL ACETATE-HYDROLYZING ESTERASE 1"/>
    <property type="match status" value="1"/>
</dbReference>
<keyword evidence="3" id="KW-1185">Reference proteome</keyword>
<dbReference type="Proteomes" id="UP000184406">
    <property type="component" value="Unassembled WGS sequence"/>
</dbReference>
<feature type="domain" description="SGNH hydrolase-type esterase" evidence="1">
    <location>
        <begin position="66"/>
        <end position="217"/>
    </location>
</feature>
<sequence length="303" mass="34502">MLILVLVLQLSSCTSKTSPAQRSLVFNQNEKVVFLGNAFFENAVAYGEIETTFSLSFPNKNITFRNIGWSGDNVYAHARSRARDGQKFGSPEEGFGMLTEQITDLKPDKIFIAYGFNESFDDDAGIEAYRKGLNRLLEMLGQHCPELILVSAIPMEKGFGIPAEHIESRNKALKKYVEITEEVAFKGEYRFIDLFTPFSKENKYTTNGIHLSSEGYRKAGDLIAEALIFPQLVIKIDSKKADDIRNAIIKKNTLFFHRWRPQNDAYVYGLRKHEQRIAQEEPAQIEPFIVKQEFAITSLLEKL</sequence>
<dbReference type="PANTHER" id="PTHR14209:SF19">
    <property type="entry name" value="ISOAMYL ACETATE-HYDROLYZING ESTERASE 1 HOMOLOG"/>
    <property type="match status" value="1"/>
</dbReference>
<dbReference type="InterPro" id="IPR036514">
    <property type="entry name" value="SGNH_hydro_sf"/>
</dbReference>
<dbReference type="Pfam" id="PF13472">
    <property type="entry name" value="Lipase_GDSL_2"/>
    <property type="match status" value="1"/>
</dbReference>
<dbReference type="GO" id="GO:0016788">
    <property type="term" value="F:hydrolase activity, acting on ester bonds"/>
    <property type="evidence" value="ECO:0007669"/>
    <property type="project" value="UniProtKB-ARBA"/>
</dbReference>
<dbReference type="SUPFAM" id="SSF52266">
    <property type="entry name" value="SGNH hydrolase"/>
    <property type="match status" value="1"/>
</dbReference>
<dbReference type="CDD" id="cd01834">
    <property type="entry name" value="SGNH_hydrolase_like_2"/>
    <property type="match status" value="1"/>
</dbReference>
<evidence type="ECO:0000313" key="2">
    <source>
        <dbReference type="EMBL" id="SHG13968.1"/>
    </source>
</evidence>
<proteinExistence type="predicted"/>
<reference evidence="3" key="1">
    <citation type="submission" date="2016-11" db="EMBL/GenBank/DDBJ databases">
        <authorList>
            <person name="Varghese N."/>
            <person name="Submissions S."/>
        </authorList>
    </citation>
    <scope>NUCLEOTIDE SEQUENCE [LARGE SCALE GENOMIC DNA]</scope>
    <source>
        <strain evidence="3">DSM 17539</strain>
    </source>
</reference>